<evidence type="ECO:0000313" key="2">
    <source>
        <dbReference type="EMBL" id="CAB5161878.1"/>
    </source>
</evidence>
<evidence type="ECO:0000256" key="1">
    <source>
        <dbReference type="SAM" id="Phobius"/>
    </source>
</evidence>
<dbReference type="PROSITE" id="PS51257">
    <property type="entry name" value="PROKAR_LIPOPROTEIN"/>
    <property type="match status" value="1"/>
</dbReference>
<name>A0A6J7WF34_9ZZZZ</name>
<gene>
    <name evidence="2" type="ORF">UFOPK4444_01348</name>
</gene>
<keyword evidence="1" id="KW-0472">Membrane</keyword>
<sequence>MNKSVIMVCFFLCGCSVYQAAIQSGPADLSGIGLGTPRITMISKLGAPKTVDTDNKGHKQDFFEFQSGMHQATKARVLLYLAADVFSFALAEIALWPFEAIMLKSATCTGIATYDSNLKVENWMITNKDDSSIKVENWMWKFTNENDSSLHCERLAASHDSKGG</sequence>
<dbReference type="EMBL" id="CAFBRZ010000113">
    <property type="protein sequence ID" value="CAB5161878.1"/>
    <property type="molecule type" value="Genomic_DNA"/>
</dbReference>
<accession>A0A6J7WF34</accession>
<keyword evidence="1" id="KW-1133">Transmembrane helix</keyword>
<protein>
    <submittedName>
        <fullName evidence="2">Unannotated protein</fullName>
    </submittedName>
</protein>
<dbReference type="AlphaFoldDB" id="A0A6J7WF34"/>
<keyword evidence="1" id="KW-0812">Transmembrane</keyword>
<proteinExistence type="predicted"/>
<feature type="transmembrane region" description="Helical" evidence="1">
    <location>
        <begin position="77"/>
        <end position="96"/>
    </location>
</feature>
<reference evidence="2" key="1">
    <citation type="submission" date="2020-05" db="EMBL/GenBank/DDBJ databases">
        <authorList>
            <person name="Chiriac C."/>
            <person name="Salcher M."/>
            <person name="Ghai R."/>
            <person name="Kavagutti S V."/>
        </authorList>
    </citation>
    <scope>NUCLEOTIDE SEQUENCE</scope>
</reference>
<organism evidence="2">
    <name type="scientific">freshwater metagenome</name>
    <dbReference type="NCBI Taxonomy" id="449393"/>
    <lineage>
        <taxon>unclassified sequences</taxon>
        <taxon>metagenomes</taxon>
        <taxon>ecological metagenomes</taxon>
    </lineage>
</organism>